<dbReference type="InterPro" id="IPR045380">
    <property type="entry name" value="LD_TPept_scaffold_dom"/>
</dbReference>
<evidence type="ECO:0000313" key="10">
    <source>
        <dbReference type="Proteomes" id="UP000232693"/>
    </source>
</evidence>
<dbReference type="OrthoDB" id="9778545at2"/>
<dbReference type="EMBL" id="CP025120">
    <property type="protein sequence ID" value="AUD79266.1"/>
    <property type="molecule type" value="Genomic_DNA"/>
</dbReference>
<dbReference type="PROSITE" id="PS52029">
    <property type="entry name" value="LD_TPASE"/>
    <property type="match status" value="1"/>
</dbReference>
<dbReference type="RefSeq" id="WP_106647088.1">
    <property type="nucleotide sequence ID" value="NZ_BMGO01000001.1"/>
</dbReference>
<name>A0A2K9AFU4_9GAMM</name>
<dbReference type="GO" id="GO:0008360">
    <property type="term" value="P:regulation of cell shape"/>
    <property type="evidence" value="ECO:0007669"/>
    <property type="project" value="UniProtKB-UniRule"/>
</dbReference>
<keyword evidence="10" id="KW-1185">Reference proteome</keyword>
<dbReference type="InterPro" id="IPR002477">
    <property type="entry name" value="Peptidoglycan-bd-like"/>
</dbReference>
<keyword evidence="3" id="KW-0808">Transferase</keyword>
<evidence type="ECO:0000256" key="7">
    <source>
        <dbReference type="PROSITE-ProRule" id="PRU01373"/>
    </source>
</evidence>
<dbReference type="Pfam" id="PF01471">
    <property type="entry name" value="PG_binding_1"/>
    <property type="match status" value="1"/>
</dbReference>
<feature type="active site" description="Proton donor/acceptor" evidence="7">
    <location>
        <position position="465"/>
    </location>
</feature>
<dbReference type="InterPro" id="IPR038063">
    <property type="entry name" value="Transpep_catalytic_dom"/>
</dbReference>
<dbReference type="AlphaFoldDB" id="A0A2K9AFU4"/>
<sequence>MWFWLMDCIRGCYFYFKVTVLFVAASYCQTLSAEVPPYLLLEPETTALDDSGVEMGIKANLEFHQQNGYLPHLEIALTNSSILYEFYSARGFRHLWNPLYREQDPIQESLKYLRQVKSHGLLASDYHEHLLAEHCQLPIPAARTECDLLLSDAILTLSQHLQIGKVNPNLIFKDTEVSKPTISLSDLLSRAASMPSLLAYFREIEPSSQDYIQLRKYLTELRSRKPPDWPALELQPSIKPQMLDPRLEAIAERLMFWGDLPSDWSYLAPSPMVYEADLIQAIEQFQLRHGLEADGVLGKKTIAALNITPQQRIEQLVVNLEQIRWHQLKPTNRLIRVNIPSFELLAFENGENRLRMPVIVGQLERKTPIFEDRIQYLVLNPTWTVPWELATKDKLPLIQENPQYLLDNRFSVYLNDFKIEDPMQIDWKQVTKSRFPYRLVQEPGADNALGQVKFMFPNTYEVYLHDTPAKSLFKNDIRAFSSGCIRVQEPMDLLKWILRANGFSDTDIENQLNKKHTNTVSLQLPVPIRLEYRTAYWGLDQTIQFRADIYQRDTKLYQALQQPAARSLLR</sequence>
<protein>
    <recommendedName>
        <fullName evidence="8">L,D-TPase catalytic domain-containing protein</fullName>
    </recommendedName>
</protein>
<dbReference type="Proteomes" id="UP000232693">
    <property type="component" value="Chromosome"/>
</dbReference>
<dbReference type="Pfam" id="PF03734">
    <property type="entry name" value="YkuD"/>
    <property type="match status" value="1"/>
</dbReference>
<keyword evidence="5 7" id="KW-0573">Peptidoglycan synthesis</keyword>
<dbReference type="KEGG" id="kpd:CW740_08415"/>
<gene>
    <name evidence="9" type="ORF">CW740_08415</name>
</gene>
<dbReference type="GO" id="GO:0071555">
    <property type="term" value="P:cell wall organization"/>
    <property type="evidence" value="ECO:0007669"/>
    <property type="project" value="UniProtKB-UniRule"/>
</dbReference>
<dbReference type="SUPFAM" id="SSF47090">
    <property type="entry name" value="PGBD-like"/>
    <property type="match status" value="1"/>
</dbReference>
<dbReference type="Gene3D" id="1.10.101.10">
    <property type="entry name" value="PGBD-like superfamily/PGBD"/>
    <property type="match status" value="1"/>
</dbReference>
<comment type="pathway">
    <text evidence="1 7">Cell wall biogenesis; peptidoglycan biosynthesis.</text>
</comment>
<dbReference type="CDD" id="cd16913">
    <property type="entry name" value="YkuD_like"/>
    <property type="match status" value="1"/>
</dbReference>
<evidence type="ECO:0000259" key="8">
    <source>
        <dbReference type="PROSITE" id="PS52029"/>
    </source>
</evidence>
<organism evidence="9 10">
    <name type="scientific">Kangiella profundi</name>
    <dbReference type="NCBI Taxonomy" id="1561924"/>
    <lineage>
        <taxon>Bacteria</taxon>
        <taxon>Pseudomonadati</taxon>
        <taxon>Pseudomonadota</taxon>
        <taxon>Gammaproteobacteria</taxon>
        <taxon>Kangiellales</taxon>
        <taxon>Kangiellaceae</taxon>
        <taxon>Kangiella</taxon>
    </lineage>
</organism>
<dbReference type="SUPFAM" id="SSF141523">
    <property type="entry name" value="L,D-transpeptidase catalytic domain-like"/>
    <property type="match status" value="1"/>
</dbReference>
<dbReference type="InterPro" id="IPR052905">
    <property type="entry name" value="LD-transpeptidase_YkuD-like"/>
</dbReference>
<evidence type="ECO:0000313" key="9">
    <source>
        <dbReference type="EMBL" id="AUD79266.1"/>
    </source>
</evidence>
<evidence type="ECO:0000256" key="1">
    <source>
        <dbReference type="ARBA" id="ARBA00004752"/>
    </source>
</evidence>
<dbReference type="PANTHER" id="PTHR41533">
    <property type="entry name" value="L,D-TRANSPEPTIDASE HI_1667-RELATED"/>
    <property type="match status" value="1"/>
</dbReference>
<dbReference type="InterPro" id="IPR036365">
    <property type="entry name" value="PGBD-like_sf"/>
</dbReference>
<dbReference type="InterPro" id="IPR036366">
    <property type="entry name" value="PGBDSf"/>
</dbReference>
<dbReference type="PANTHER" id="PTHR41533:SF2">
    <property type="entry name" value="BLR7131 PROTEIN"/>
    <property type="match status" value="1"/>
</dbReference>
<dbReference type="Gene3D" id="2.40.440.10">
    <property type="entry name" value="L,D-transpeptidase catalytic domain-like"/>
    <property type="match status" value="1"/>
</dbReference>
<feature type="domain" description="L,D-TPase catalytic" evidence="8">
    <location>
        <begin position="333"/>
        <end position="511"/>
    </location>
</feature>
<dbReference type="Pfam" id="PF20142">
    <property type="entry name" value="Scaffold"/>
    <property type="match status" value="1"/>
</dbReference>
<keyword evidence="6 7" id="KW-0961">Cell wall biogenesis/degradation</keyword>
<dbReference type="GO" id="GO:0009252">
    <property type="term" value="P:peptidoglycan biosynthetic process"/>
    <property type="evidence" value="ECO:0007669"/>
    <property type="project" value="UniProtKB-UniPathway"/>
</dbReference>
<evidence type="ECO:0000256" key="6">
    <source>
        <dbReference type="ARBA" id="ARBA00023316"/>
    </source>
</evidence>
<evidence type="ECO:0000256" key="3">
    <source>
        <dbReference type="ARBA" id="ARBA00022679"/>
    </source>
</evidence>
<proteinExistence type="inferred from homology"/>
<comment type="similarity">
    <text evidence="2">Belongs to the YkuD family.</text>
</comment>
<evidence type="ECO:0000256" key="5">
    <source>
        <dbReference type="ARBA" id="ARBA00022984"/>
    </source>
</evidence>
<evidence type="ECO:0000256" key="2">
    <source>
        <dbReference type="ARBA" id="ARBA00005992"/>
    </source>
</evidence>
<keyword evidence="4 7" id="KW-0133">Cell shape</keyword>
<dbReference type="InterPro" id="IPR005490">
    <property type="entry name" value="LD_TPept_cat_dom"/>
</dbReference>
<accession>A0A2K9AFU4</accession>
<feature type="active site" description="Nucleophile" evidence="7">
    <location>
        <position position="484"/>
    </location>
</feature>
<evidence type="ECO:0000256" key="4">
    <source>
        <dbReference type="ARBA" id="ARBA00022960"/>
    </source>
</evidence>
<dbReference type="UniPathway" id="UPA00219"/>
<reference evidence="9 10" key="1">
    <citation type="submission" date="2017-12" db="EMBL/GenBank/DDBJ databases">
        <title>Kangiella profundi FT102 completed genome.</title>
        <authorList>
            <person name="Xu J."/>
            <person name="Wang J."/>
            <person name="Lu Y."/>
        </authorList>
    </citation>
    <scope>NUCLEOTIDE SEQUENCE [LARGE SCALE GENOMIC DNA]</scope>
    <source>
        <strain evidence="9 10">FT102</strain>
    </source>
</reference>
<dbReference type="GO" id="GO:0004180">
    <property type="term" value="F:carboxypeptidase activity"/>
    <property type="evidence" value="ECO:0007669"/>
    <property type="project" value="UniProtKB-ARBA"/>
</dbReference>
<dbReference type="GO" id="GO:0016740">
    <property type="term" value="F:transferase activity"/>
    <property type="evidence" value="ECO:0007669"/>
    <property type="project" value="UniProtKB-KW"/>
</dbReference>